<evidence type="ECO:0000313" key="2">
    <source>
        <dbReference type="Proteomes" id="UP000309997"/>
    </source>
</evidence>
<dbReference type="Proteomes" id="UP000309997">
    <property type="component" value="Unassembled WGS sequence"/>
</dbReference>
<evidence type="ECO:0000313" key="1">
    <source>
        <dbReference type="EMBL" id="KAL3582017.1"/>
    </source>
</evidence>
<dbReference type="EMBL" id="RCHU02000008">
    <property type="protein sequence ID" value="KAL3582017.1"/>
    <property type="molecule type" value="Genomic_DNA"/>
</dbReference>
<comment type="caution">
    <text evidence="1">The sequence shown here is derived from an EMBL/GenBank/DDBJ whole genome shotgun (WGS) entry which is preliminary data.</text>
</comment>
<sequence length="877" mass="100202">MKGKGVSRDYSRRRIRSGKRTTRSLDNIVVIDVDSDDEFDNVIIIDVPESLQQKLRGSNVVREGRSFPCIISIDDDDTVDDHEINAQGDDNLDSDGTSSHSSPASDCIGKSVYRDADGCRVAEENRPVFKLRKCNRTYPEKAPSRNRYGLDSDSESDSSEDSTSDCEVMEGSFGEVREQWEKASLKRKSKFCKGLDDQASPCSSHGDVHPNAEVENRTKQNPDPSVCSSSKNVNFEKVNTCASTSARDGVLGGCSSSAKMENPFANYNQKGESFSRPQKSRTDENIHFHWKSDDLCGRERFMDDRSTSYNKFQTLNGLGTRFPPGPSSWSNQEKDDKQYHHRRACFQDMEQNTATGHSFSNDQSGPNLHSDDGKASVLNEDASLPDGHFLGEKHDVINSQVDSKEEHKEFTQVPSSCKILSNEAQCREFVSYARSSEDKVVENVIALSCTTQEVSDEKSGHQKMDERAAREKSSQCHDRLGRPGTSNSAEGKEACTDFASSSQLHHERDLLCALPGARFPYAVKDIINDREKLKETEEYKQAMEEEWAARQQQLQIQAEEAQRLRKRRKAETLRILDMERRQKQRVEEMREAQKKDEENLNIKERFRVEVRKELYRLEVTCINMASLLRGLGIHVEGGFQPLPNQFWLVRPEAAKRKDDLHQVYLVRGRSIGIAGMCRQARNHALLSLQKCLTRVDEINLPHGLWLQCFDLVIFTMLDDLLEIAQGHQKDHRNMEGTLVIAVKLLSKVFLQLLNELAQLTTFCKLWLGVLSRMEKYLKVKVKGKKMKIFRKRCLSFLRTLVQRELSMRAVIMGSGILSLKFILTFWLMYRTQNLNLNLYVSSSLYTELKYSVPLSEDMRWFCRFKYNSSDSECYVGW</sequence>
<keyword evidence="2" id="KW-1185">Reference proteome</keyword>
<name>A0ACC4BUA8_POPAL</name>
<gene>
    <name evidence="1" type="ORF">D5086_016349</name>
</gene>
<organism evidence="1 2">
    <name type="scientific">Populus alba</name>
    <name type="common">White poplar</name>
    <dbReference type="NCBI Taxonomy" id="43335"/>
    <lineage>
        <taxon>Eukaryota</taxon>
        <taxon>Viridiplantae</taxon>
        <taxon>Streptophyta</taxon>
        <taxon>Embryophyta</taxon>
        <taxon>Tracheophyta</taxon>
        <taxon>Spermatophyta</taxon>
        <taxon>Magnoliopsida</taxon>
        <taxon>eudicotyledons</taxon>
        <taxon>Gunneridae</taxon>
        <taxon>Pentapetalae</taxon>
        <taxon>rosids</taxon>
        <taxon>fabids</taxon>
        <taxon>Malpighiales</taxon>
        <taxon>Salicaceae</taxon>
        <taxon>Saliceae</taxon>
        <taxon>Populus</taxon>
    </lineage>
</organism>
<reference evidence="1 2" key="1">
    <citation type="journal article" date="2024" name="Plant Biotechnol. J.">
        <title>Genome and CRISPR/Cas9 system of a widespread forest tree (Populus alba) in the world.</title>
        <authorList>
            <person name="Liu Y.J."/>
            <person name="Jiang P.F."/>
            <person name="Han X.M."/>
            <person name="Li X.Y."/>
            <person name="Wang H.M."/>
            <person name="Wang Y.J."/>
            <person name="Wang X.X."/>
            <person name="Zeng Q.Y."/>
        </authorList>
    </citation>
    <scope>NUCLEOTIDE SEQUENCE [LARGE SCALE GENOMIC DNA]</scope>
    <source>
        <strain evidence="2">cv. PAL-ZL1</strain>
    </source>
</reference>
<proteinExistence type="predicted"/>
<accession>A0ACC4BUA8</accession>
<protein>
    <submittedName>
        <fullName evidence="1">Uncharacterized protein</fullName>
    </submittedName>
</protein>